<dbReference type="Pfam" id="PF13561">
    <property type="entry name" value="adh_short_C2"/>
    <property type="match status" value="1"/>
</dbReference>
<proteinExistence type="inferred from homology"/>
<evidence type="ECO:0000256" key="2">
    <source>
        <dbReference type="ARBA" id="ARBA00023002"/>
    </source>
</evidence>
<keyword evidence="4" id="KW-1185">Reference proteome</keyword>
<dbReference type="RefSeq" id="WP_061150140.1">
    <property type="nucleotide sequence ID" value="NZ_FCOM02000036.1"/>
</dbReference>
<organism evidence="3 4">
    <name type="scientific">Caballeronia arvi</name>
    <dbReference type="NCBI Taxonomy" id="1777135"/>
    <lineage>
        <taxon>Bacteria</taxon>
        <taxon>Pseudomonadati</taxon>
        <taxon>Pseudomonadota</taxon>
        <taxon>Betaproteobacteria</taxon>
        <taxon>Burkholderiales</taxon>
        <taxon>Burkholderiaceae</taxon>
        <taxon>Caballeronia</taxon>
    </lineage>
</organism>
<dbReference type="EMBL" id="FCOM02000036">
    <property type="protein sequence ID" value="SAL81103.1"/>
    <property type="molecule type" value="Genomic_DNA"/>
</dbReference>
<keyword evidence="2" id="KW-0560">Oxidoreductase</keyword>
<sequence length="204" mass="21682">MKVILIGASGTIGKAVDAELGQRHDIVRVNKSSGDFRVDISDPESIRSMYSQVGEFDALICAAGKVHFGPLEEFTIELHEKGLRDKLMGQVNLVQLGLASVRAGGVFTLTSGLLNEDPIRLGTSAALVNGGLEGYVRAAAIELPRGIRINIVSPTVIEEALPSYGPYFRGVKPAPASDAALGYAKSVEGAQTGRVYRIGWSRDS</sequence>
<dbReference type="PRINTS" id="PR00081">
    <property type="entry name" value="GDHRDH"/>
</dbReference>
<dbReference type="CDD" id="cd11731">
    <property type="entry name" value="Lin1944_like_SDR_c"/>
    <property type="match status" value="1"/>
</dbReference>
<dbReference type="PANTHER" id="PTHR43477:SF1">
    <property type="entry name" value="DIHYDROANTICAPSIN 7-DEHYDROGENASE"/>
    <property type="match status" value="1"/>
</dbReference>
<evidence type="ECO:0000313" key="3">
    <source>
        <dbReference type="EMBL" id="SAL81103.1"/>
    </source>
</evidence>
<dbReference type="SUPFAM" id="SSF51735">
    <property type="entry name" value="NAD(P)-binding Rossmann-fold domains"/>
    <property type="match status" value="1"/>
</dbReference>
<dbReference type="InterPro" id="IPR051122">
    <property type="entry name" value="SDR_DHRS6-like"/>
</dbReference>
<dbReference type="GO" id="GO:0016491">
    <property type="term" value="F:oxidoreductase activity"/>
    <property type="evidence" value="ECO:0007669"/>
    <property type="project" value="UniProtKB-KW"/>
</dbReference>
<comment type="caution">
    <text evidence="3">The sequence shown here is derived from an EMBL/GenBank/DDBJ whole genome shotgun (WGS) entry which is preliminary data.</text>
</comment>
<comment type="similarity">
    <text evidence="1">Belongs to the short-chain dehydrogenases/reductases (SDR) family.</text>
</comment>
<dbReference type="InterPro" id="IPR002347">
    <property type="entry name" value="SDR_fam"/>
</dbReference>
<dbReference type="Proteomes" id="UP000055019">
    <property type="component" value="Unassembled WGS sequence"/>
</dbReference>
<accession>A0A158KK34</accession>
<dbReference type="PANTHER" id="PTHR43477">
    <property type="entry name" value="DIHYDROANTICAPSIN 7-DEHYDROGENASE"/>
    <property type="match status" value="1"/>
</dbReference>
<dbReference type="Gene3D" id="3.40.50.720">
    <property type="entry name" value="NAD(P)-binding Rossmann-like Domain"/>
    <property type="match status" value="1"/>
</dbReference>
<protein>
    <submittedName>
        <fullName evidence="3">Short-chain dehydrogenase/reductase SDR</fullName>
    </submittedName>
</protein>
<reference evidence="3" key="1">
    <citation type="submission" date="2016-01" db="EMBL/GenBank/DDBJ databases">
        <authorList>
            <person name="Peeters C."/>
        </authorList>
    </citation>
    <scope>NUCLEOTIDE SEQUENCE [LARGE SCALE GENOMIC DNA]</scope>
    <source>
        <strain evidence="3">LMG 29317</strain>
    </source>
</reference>
<gene>
    <name evidence="3" type="ORF">AWB74_05861</name>
</gene>
<dbReference type="InterPro" id="IPR036291">
    <property type="entry name" value="NAD(P)-bd_dom_sf"/>
</dbReference>
<dbReference type="NCBIfam" id="NF005754">
    <property type="entry name" value="PRK07578.1"/>
    <property type="match status" value="1"/>
</dbReference>
<evidence type="ECO:0000313" key="4">
    <source>
        <dbReference type="Proteomes" id="UP000055019"/>
    </source>
</evidence>
<dbReference type="OrthoDB" id="9787486at2"/>
<evidence type="ECO:0000256" key="1">
    <source>
        <dbReference type="ARBA" id="ARBA00006484"/>
    </source>
</evidence>
<name>A0A158KK34_9BURK</name>
<dbReference type="AlphaFoldDB" id="A0A158KK34"/>